<evidence type="ECO:0000256" key="2">
    <source>
        <dbReference type="ARBA" id="ARBA00009979"/>
    </source>
</evidence>
<evidence type="ECO:0000256" key="14">
    <source>
        <dbReference type="ARBA" id="ARBA00023408"/>
    </source>
</evidence>
<evidence type="ECO:0000256" key="34">
    <source>
        <dbReference type="ARBA" id="ARBA00048613"/>
    </source>
</evidence>
<keyword evidence="7" id="KW-0677">Repeat</keyword>
<evidence type="ECO:0000256" key="13">
    <source>
        <dbReference type="ARBA" id="ARBA00023369"/>
    </source>
</evidence>
<comment type="catalytic activity">
    <reaction evidence="35">
        <text>1-hexadecanoyl-sn-glycero-3-phosphocholine + H2O = sn-glycerol 3-phosphocholine + hexadecanoate + H(+)</text>
        <dbReference type="Rhea" id="RHEA:40435"/>
        <dbReference type="ChEBI" id="CHEBI:7896"/>
        <dbReference type="ChEBI" id="CHEBI:15377"/>
        <dbReference type="ChEBI" id="CHEBI:15378"/>
        <dbReference type="ChEBI" id="CHEBI:16870"/>
        <dbReference type="ChEBI" id="CHEBI:72998"/>
    </reaction>
    <physiologicalReaction direction="left-to-right" evidence="35">
        <dbReference type="Rhea" id="RHEA:40436"/>
    </physiologicalReaction>
</comment>
<evidence type="ECO:0000256" key="31">
    <source>
        <dbReference type="ARBA" id="ARBA00048374"/>
    </source>
</evidence>
<evidence type="ECO:0000256" key="10">
    <source>
        <dbReference type="ARBA" id="ARBA00023098"/>
    </source>
</evidence>
<evidence type="ECO:0000256" key="38">
    <source>
        <dbReference type="ARBA" id="ARBA00048872"/>
    </source>
</evidence>
<evidence type="ECO:0000313" key="45">
    <source>
        <dbReference type="Proteomes" id="UP001107558"/>
    </source>
</evidence>
<evidence type="ECO:0000256" key="39">
    <source>
        <dbReference type="ARBA" id="ARBA00048939"/>
    </source>
</evidence>
<dbReference type="EMBL" id="JADBJN010000001">
    <property type="protein sequence ID" value="KAG5680842.1"/>
    <property type="molecule type" value="Genomic_DNA"/>
</dbReference>
<dbReference type="GO" id="GO:0004622">
    <property type="term" value="F:phosphatidylcholine lysophospholipase activity"/>
    <property type="evidence" value="ECO:0007669"/>
    <property type="project" value="UniProtKB-EC"/>
</dbReference>
<dbReference type="AlphaFoldDB" id="A0A9J6CFC6"/>
<name>A0A9J6CFC6_POLVA</name>
<feature type="chain" id="PRO_5039930787" description="Phospholipase B1, membrane-associated" evidence="43">
    <location>
        <begin position="22"/>
        <end position="413"/>
    </location>
</feature>
<comment type="catalytic activity">
    <reaction evidence="40">
        <text>1,2-dihexadecanoyl-sn-glycero-3-phosphocholine + 2 H2O = sn-glycerol 3-phosphocholine + 2 hexadecanoate + 2 H(+)</text>
        <dbReference type="Rhea" id="RHEA:40975"/>
        <dbReference type="ChEBI" id="CHEBI:7896"/>
        <dbReference type="ChEBI" id="CHEBI:15377"/>
        <dbReference type="ChEBI" id="CHEBI:15378"/>
        <dbReference type="ChEBI" id="CHEBI:16870"/>
        <dbReference type="ChEBI" id="CHEBI:72999"/>
    </reaction>
    <physiologicalReaction direction="left-to-right" evidence="40">
        <dbReference type="Rhea" id="RHEA:40976"/>
    </physiologicalReaction>
</comment>
<evidence type="ECO:0000256" key="5">
    <source>
        <dbReference type="ARBA" id="ARBA00022692"/>
    </source>
</evidence>
<sequence>MKFKDLGVILILAVYSKLISGQTSFLDKKFGPILRFGRHTLDTIFKRDGFENNLKINVKNNKIQRQFNNNEKFFCETDGYGARSKSVPNSVHRLSPGDIDIVAAIGDSLTASNGAFALDELQVLNKGRGVSWSIGGQGTWREYLTLPNILKEYNPNLYGYSINTFSNSFDKSSKFNVAEAGAMIVDTVHQAKNLVKRMRSDKNVDMKNHWKLVTYMIGGNDFCLDICYHNDQNQIIENAANNLILAMRILKKHLPRTLVNVVLPPDVQILLRMKNRPNECKTLHYFECPCLFSLNHFKNRDRTISTIHIWKKTMERVVKTTQEFHDSDDFEVTIHPFLDKGDVPKFSNGDTDLSYMSKDCFHLSQKGHATVANALWNSMLTPERARLRYFKNEFEEFKCPTATQPFLLTSKNS</sequence>
<evidence type="ECO:0000256" key="24">
    <source>
        <dbReference type="ARBA" id="ARBA00047459"/>
    </source>
</evidence>
<keyword evidence="6 43" id="KW-0732">Signal</keyword>
<comment type="caution">
    <text evidence="44">The sequence shown here is derived from an EMBL/GenBank/DDBJ whole genome shotgun (WGS) entry which is preliminary data.</text>
</comment>
<comment type="catalytic activity">
    <reaction evidence="24">
        <text>1-hexadecanoyl-2-(9Z)-octadecenoyl-3-octadecanoyl-sn-glycerol + H2O = 1-hexadecanoyl-2-(9Z-octadecenoyl)-sn-glycerol + octadecanoate + H(+)</text>
        <dbReference type="Rhea" id="RHEA:41111"/>
        <dbReference type="ChEBI" id="CHEBI:15377"/>
        <dbReference type="ChEBI" id="CHEBI:15378"/>
        <dbReference type="ChEBI" id="CHEBI:25629"/>
        <dbReference type="ChEBI" id="CHEBI:75466"/>
        <dbReference type="ChEBI" id="CHEBI:77623"/>
    </reaction>
    <physiologicalReaction direction="left-to-right" evidence="24">
        <dbReference type="Rhea" id="RHEA:41112"/>
    </physiologicalReaction>
</comment>
<evidence type="ECO:0000256" key="32">
    <source>
        <dbReference type="ARBA" id="ARBA00048386"/>
    </source>
</evidence>
<comment type="catalytic activity">
    <reaction evidence="36">
        <text>1-hexadecanoyl-2-(9Z-octadecenoyl)-sn-glycero-3-phosphocholine + H2O = 1-hexadecanoyl-sn-glycero-3-phosphocholine + (9Z)-octadecenoate + H(+)</text>
        <dbReference type="Rhea" id="RHEA:38779"/>
        <dbReference type="ChEBI" id="CHEBI:15377"/>
        <dbReference type="ChEBI" id="CHEBI:15378"/>
        <dbReference type="ChEBI" id="CHEBI:30823"/>
        <dbReference type="ChEBI" id="CHEBI:72998"/>
        <dbReference type="ChEBI" id="CHEBI:73001"/>
    </reaction>
    <physiologicalReaction direction="left-to-right" evidence="36">
        <dbReference type="Rhea" id="RHEA:38780"/>
    </physiologicalReaction>
</comment>
<evidence type="ECO:0000256" key="28">
    <source>
        <dbReference type="ARBA" id="ARBA00048058"/>
    </source>
</evidence>
<comment type="catalytic activity">
    <reaction evidence="38">
        <text>1-O-hexadecyl-2-(9Z)-octadecenoyl-sn-glycero-3-phosphocholine + H2O = 1-O-hexadecyl-sn-glycero-3-phosphocholine + (9Z)-octadecenoate + H(+)</text>
        <dbReference type="Rhea" id="RHEA:40915"/>
        <dbReference type="ChEBI" id="CHEBI:15377"/>
        <dbReference type="ChEBI" id="CHEBI:15378"/>
        <dbReference type="ChEBI" id="CHEBI:30823"/>
        <dbReference type="ChEBI" id="CHEBI:34112"/>
        <dbReference type="ChEBI" id="CHEBI:64496"/>
    </reaction>
    <physiologicalReaction direction="left-to-right" evidence="38">
        <dbReference type="Rhea" id="RHEA:40916"/>
    </physiologicalReaction>
</comment>
<reference evidence="44" key="1">
    <citation type="submission" date="2021-03" db="EMBL/GenBank/DDBJ databases">
        <title>Chromosome level genome of the anhydrobiotic midge Polypedilum vanderplanki.</title>
        <authorList>
            <person name="Yoshida Y."/>
            <person name="Kikawada T."/>
            <person name="Gusev O."/>
        </authorList>
    </citation>
    <scope>NUCLEOTIDE SEQUENCE</scope>
    <source>
        <strain evidence="44">NIAS01</strain>
        <tissue evidence="44">Whole body or cell culture</tissue>
    </source>
</reference>
<evidence type="ECO:0000256" key="30">
    <source>
        <dbReference type="ARBA" id="ARBA00048362"/>
    </source>
</evidence>
<keyword evidence="12" id="KW-0325">Glycoprotein</keyword>
<evidence type="ECO:0000256" key="35">
    <source>
        <dbReference type="ARBA" id="ARBA00048656"/>
    </source>
</evidence>
<evidence type="ECO:0000256" key="3">
    <source>
        <dbReference type="ARBA" id="ARBA00015133"/>
    </source>
</evidence>
<evidence type="ECO:0000256" key="4">
    <source>
        <dbReference type="ARBA" id="ARBA00022475"/>
    </source>
</evidence>
<dbReference type="Proteomes" id="UP001107558">
    <property type="component" value="Chromosome 1"/>
</dbReference>
<keyword evidence="5" id="KW-0812">Transmembrane</keyword>
<evidence type="ECO:0000256" key="18">
    <source>
        <dbReference type="ARBA" id="ARBA00031485"/>
    </source>
</evidence>
<comment type="catalytic activity">
    <reaction evidence="30">
        <text>1-hexadecanoyl-2-(9Z,12Z-octadecadienoyl)-sn-glycero-3-phosphocholine + H2O = 2-(9Z,12Z-octadecadienoyl)-sn-glycero-3-phosphocholine + hexadecanoate + H(+)</text>
        <dbReference type="Rhea" id="RHEA:40971"/>
        <dbReference type="ChEBI" id="CHEBI:7896"/>
        <dbReference type="ChEBI" id="CHEBI:15377"/>
        <dbReference type="ChEBI" id="CHEBI:15378"/>
        <dbReference type="ChEBI" id="CHEBI:73002"/>
        <dbReference type="ChEBI" id="CHEBI:76084"/>
    </reaction>
    <physiologicalReaction direction="left-to-right" evidence="30">
        <dbReference type="Rhea" id="RHEA:40972"/>
    </physiologicalReaction>
</comment>
<comment type="catalytic activity">
    <reaction evidence="31">
        <text>1-octadecanoyl-2-(9Z,12Z)-octadecadienoyl-sn-glycerol + H2O = 1-octadecanoyl-sn-glycerol + (9Z,12Z)-octadecadienoate + H(+)</text>
        <dbReference type="Rhea" id="RHEA:40927"/>
        <dbReference type="ChEBI" id="CHEBI:15377"/>
        <dbReference type="ChEBI" id="CHEBI:15378"/>
        <dbReference type="ChEBI" id="CHEBI:30245"/>
        <dbReference type="ChEBI" id="CHEBI:75550"/>
        <dbReference type="ChEBI" id="CHEBI:77097"/>
    </reaction>
    <physiologicalReaction direction="left-to-right" evidence="31">
        <dbReference type="Rhea" id="RHEA:40928"/>
    </physiologicalReaction>
</comment>
<comment type="catalytic activity">
    <reaction evidence="41">
        <text>1,3-di-(9Z-octadecenoyl)-glycerol + H2O = 1-(9Z-octadecenoyl)-glycerol + (9Z)-octadecenoate + H(+)</text>
        <dbReference type="Rhea" id="RHEA:39939"/>
        <dbReference type="ChEBI" id="CHEBI:15377"/>
        <dbReference type="ChEBI" id="CHEBI:15378"/>
        <dbReference type="ChEBI" id="CHEBI:30823"/>
        <dbReference type="ChEBI" id="CHEBI:75342"/>
        <dbReference type="ChEBI" id="CHEBI:75735"/>
    </reaction>
    <physiologicalReaction direction="left-to-right" evidence="41">
        <dbReference type="Rhea" id="RHEA:39940"/>
    </physiologicalReaction>
</comment>
<evidence type="ECO:0000256" key="36">
    <source>
        <dbReference type="ARBA" id="ARBA00048699"/>
    </source>
</evidence>
<dbReference type="PANTHER" id="PTHR21325">
    <property type="entry name" value="PHOSPHOLIPASE B, PLB1"/>
    <property type="match status" value="1"/>
</dbReference>
<evidence type="ECO:0000313" key="44">
    <source>
        <dbReference type="EMBL" id="KAG5680842.1"/>
    </source>
</evidence>
<keyword evidence="11" id="KW-0472">Membrane</keyword>
<comment type="catalytic activity">
    <reaction evidence="42">
        <text>2-(9Z-octadecenoyl)-glycerol + H2O = glycerol + (9Z)-octadecenoate + H(+)</text>
        <dbReference type="Rhea" id="RHEA:38491"/>
        <dbReference type="ChEBI" id="CHEBI:15377"/>
        <dbReference type="ChEBI" id="CHEBI:15378"/>
        <dbReference type="ChEBI" id="CHEBI:17754"/>
        <dbReference type="ChEBI" id="CHEBI:30823"/>
        <dbReference type="ChEBI" id="CHEBI:73990"/>
    </reaction>
    <physiologicalReaction direction="left-to-right" evidence="42">
        <dbReference type="Rhea" id="RHEA:38492"/>
    </physiologicalReaction>
</comment>
<evidence type="ECO:0000256" key="16">
    <source>
        <dbReference type="ARBA" id="ARBA00029723"/>
    </source>
</evidence>
<dbReference type="InterPro" id="IPR035547">
    <property type="entry name" value="Phospholipase_B"/>
</dbReference>
<evidence type="ECO:0000256" key="7">
    <source>
        <dbReference type="ARBA" id="ARBA00022737"/>
    </source>
</evidence>
<comment type="catalytic activity">
    <reaction evidence="23">
        <text>1-(9Z-octadecenoyl)-glycerol + H2O = glycerol + (9Z)-octadecenoate + H(+)</text>
        <dbReference type="Rhea" id="RHEA:38487"/>
        <dbReference type="ChEBI" id="CHEBI:15377"/>
        <dbReference type="ChEBI" id="CHEBI:15378"/>
        <dbReference type="ChEBI" id="CHEBI:17754"/>
        <dbReference type="ChEBI" id="CHEBI:30823"/>
        <dbReference type="ChEBI" id="CHEBI:75342"/>
    </reaction>
    <physiologicalReaction direction="left-to-right" evidence="23">
        <dbReference type="Rhea" id="RHEA:38488"/>
    </physiologicalReaction>
</comment>
<dbReference type="Pfam" id="PF00657">
    <property type="entry name" value="Lipase_GDSL"/>
    <property type="match status" value="1"/>
</dbReference>
<comment type="catalytic activity">
    <reaction evidence="33">
        <text>a 1-acyl-sn-glycero-3-phosphocholine + H2O = sn-glycerol 3-phosphocholine + a fatty acid + H(+)</text>
        <dbReference type="Rhea" id="RHEA:15177"/>
        <dbReference type="ChEBI" id="CHEBI:15377"/>
        <dbReference type="ChEBI" id="CHEBI:15378"/>
        <dbReference type="ChEBI" id="CHEBI:16870"/>
        <dbReference type="ChEBI" id="CHEBI:28868"/>
        <dbReference type="ChEBI" id="CHEBI:58168"/>
        <dbReference type="EC" id="3.1.1.5"/>
    </reaction>
    <physiologicalReaction direction="left-to-right" evidence="33">
        <dbReference type="Rhea" id="RHEA:15178"/>
    </physiologicalReaction>
</comment>
<comment type="catalytic activity">
    <reaction evidence="21">
        <text>1-hexadecanoyl-2-(9Z)-octadecenoyl-3-octadecanoyl-sn-glycerol + H2O = 2-(9Z-octadecenoyl)-3-octadecanoyl-sn-glycerol + hexadecanoate + H(+)</text>
        <dbReference type="Rhea" id="RHEA:41107"/>
        <dbReference type="ChEBI" id="CHEBI:7896"/>
        <dbReference type="ChEBI" id="CHEBI:15377"/>
        <dbReference type="ChEBI" id="CHEBI:15378"/>
        <dbReference type="ChEBI" id="CHEBI:75558"/>
        <dbReference type="ChEBI" id="CHEBI:77623"/>
    </reaction>
    <physiologicalReaction direction="left-to-right" evidence="21">
        <dbReference type="Rhea" id="RHEA:41108"/>
    </physiologicalReaction>
</comment>
<evidence type="ECO:0000256" key="25">
    <source>
        <dbReference type="ARBA" id="ARBA00048011"/>
    </source>
</evidence>
<dbReference type="GO" id="GO:0004623">
    <property type="term" value="F:phospholipase A2 activity"/>
    <property type="evidence" value="ECO:0007669"/>
    <property type="project" value="UniProtKB-EC"/>
</dbReference>
<evidence type="ECO:0000256" key="27">
    <source>
        <dbReference type="ARBA" id="ARBA00048049"/>
    </source>
</evidence>
<evidence type="ECO:0000256" key="42">
    <source>
        <dbReference type="ARBA" id="ARBA00049461"/>
    </source>
</evidence>
<evidence type="ECO:0000256" key="6">
    <source>
        <dbReference type="ARBA" id="ARBA00022729"/>
    </source>
</evidence>
<evidence type="ECO:0000256" key="9">
    <source>
        <dbReference type="ARBA" id="ARBA00022989"/>
    </source>
</evidence>
<comment type="catalytic activity">
    <reaction evidence="39">
        <text>1-hexadecanoyl-2-(9Z)-octadecenoyl-3-octadecanoyl-sn-glycerol + H2O = 1-hexadecanoyl-3-octadecanoyl-sn-glycerol + (9Z)-octadecenoate + H(+)</text>
        <dbReference type="Rhea" id="RHEA:41103"/>
        <dbReference type="ChEBI" id="CHEBI:15377"/>
        <dbReference type="ChEBI" id="CHEBI:15378"/>
        <dbReference type="ChEBI" id="CHEBI:30823"/>
        <dbReference type="ChEBI" id="CHEBI:77623"/>
        <dbReference type="ChEBI" id="CHEBI:77624"/>
    </reaction>
    <physiologicalReaction direction="left-to-right" evidence="39">
        <dbReference type="Rhea" id="RHEA:41104"/>
    </physiologicalReaction>
</comment>
<comment type="subcellular location">
    <subcellularLocation>
        <location evidence="1">Apical cell membrane</location>
        <topology evidence="1">Single-pass type I membrane protein</topology>
    </subcellularLocation>
</comment>
<comment type="catalytic activity">
    <reaction evidence="32">
        <text>1,2,3-tri-(9Z-octadecenoyl)-glycerol + H2O = di-(9Z)-octadecenoylglycerol + (9Z)-octadecenoate + H(+)</text>
        <dbReference type="Rhea" id="RHEA:38575"/>
        <dbReference type="ChEBI" id="CHEBI:15377"/>
        <dbReference type="ChEBI" id="CHEBI:15378"/>
        <dbReference type="ChEBI" id="CHEBI:30823"/>
        <dbReference type="ChEBI" id="CHEBI:53753"/>
        <dbReference type="ChEBI" id="CHEBI:75945"/>
    </reaction>
    <physiologicalReaction direction="left-to-right" evidence="32">
        <dbReference type="Rhea" id="RHEA:38576"/>
    </physiologicalReaction>
</comment>
<evidence type="ECO:0000256" key="12">
    <source>
        <dbReference type="ARBA" id="ARBA00023180"/>
    </source>
</evidence>
<feature type="signal peptide" evidence="43">
    <location>
        <begin position="1"/>
        <end position="21"/>
    </location>
</feature>
<evidence type="ECO:0000256" key="20">
    <source>
        <dbReference type="ARBA" id="ARBA00045916"/>
    </source>
</evidence>
<evidence type="ECO:0000256" key="23">
    <source>
        <dbReference type="ARBA" id="ARBA00047438"/>
    </source>
</evidence>
<comment type="catalytic activity">
    <reaction evidence="15">
        <text>a 1,2-diacyl-sn-glycero-3-phosphocholine + H2O = a 1-acyl-sn-glycero-3-phosphocholine + a fatty acid + H(+)</text>
        <dbReference type="Rhea" id="RHEA:15801"/>
        <dbReference type="ChEBI" id="CHEBI:15377"/>
        <dbReference type="ChEBI" id="CHEBI:15378"/>
        <dbReference type="ChEBI" id="CHEBI:28868"/>
        <dbReference type="ChEBI" id="CHEBI:57643"/>
        <dbReference type="ChEBI" id="CHEBI:58168"/>
        <dbReference type="EC" id="3.1.1.4"/>
    </reaction>
    <physiologicalReaction direction="left-to-right" evidence="15">
        <dbReference type="Rhea" id="RHEA:15802"/>
    </physiologicalReaction>
</comment>
<keyword evidence="10" id="KW-0443">Lipid metabolism</keyword>
<comment type="function">
    <text evidence="20">Calcium-independent membrane-associated phospholipase that catalyzes complete diacylation of phospholipids by hydrolyzing both sn-1 and sn-2 fatty acyl chains attached to the glycerol backbone (phospholipase B activity). Has dual phospholipase and lysophospholipase activities toward diacylphospholipids. Preferentially cleaves sn-2 ester bonds over sn-1 bonds. Acts as a lipase toward glycerolipid substrates. Hydrolyzes fatty acyl chains of diacylglycerols with preference for the sn-2 position and of triacylglycerols with not positional selectivity. May also hydrolyze long chain retinyl esters such as retinyl palmitate. May contribute to digestion of dietary phospholipids, glycerolipids and retinoids, facilitating lipid absorption at the brush border.</text>
</comment>
<comment type="catalytic activity">
    <reaction evidence="28">
        <text>1,2-di-(9Z-octadecenoyl)-sn-glycero-3-phosphocholine + H2O = 1-(9Z-octadecenoyl)-sn-glycero-3-phosphocholine + (9Z)-octadecenoate + H(+)</text>
        <dbReference type="Rhea" id="RHEA:40923"/>
        <dbReference type="ChEBI" id="CHEBI:15377"/>
        <dbReference type="ChEBI" id="CHEBI:15378"/>
        <dbReference type="ChEBI" id="CHEBI:28610"/>
        <dbReference type="ChEBI" id="CHEBI:30823"/>
        <dbReference type="ChEBI" id="CHEBI:74669"/>
    </reaction>
    <physiologicalReaction direction="left-to-right" evidence="28">
        <dbReference type="Rhea" id="RHEA:40924"/>
    </physiologicalReaction>
</comment>
<accession>A0A9J6CFC6</accession>
<comment type="catalytic activity">
    <reaction evidence="13">
        <text>a triacylglycerol + H2O = a diacylglycerol + a fatty acid + H(+)</text>
        <dbReference type="Rhea" id="RHEA:12044"/>
        <dbReference type="ChEBI" id="CHEBI:15377"/>
        <dbReference type="ChEBI" id="CHEBI:15378"/>
        <dbReference type="ChEBI" id="CHEBI:17855"/>
        <dbReference type="ChEBI" id="CHEBI:18035"/>
        <dbReference type="ChEBI" id="CHEBI:28868"/>
        <dbReference type="EC" id="3.1.1.3"/>
    </reaction>
    <physiologicalReaction direction="left-to-right" evidence="13">
        <dbReference type="Rhea" id="RHEA:12045"/>
    </physiologicalReaction>
</comment>
<keyword evidence="4" id="KW-1003">Cell membrane</keyword>
<evidence type="ECO:0000256" key="37">
    <source>
        <dbReference type="ARBA" id="ARBA00048869"/>
    </source>
</evidence>
<comment type="catalytic activity">
    <reaction evidence="22">
        <text>1,3-dihexadecanoyl-2-(9Z-octadecenoyl)glycerol + H2O = 1-hexadecanoyl-2-(9Z-octadecenoyl)-glycerol + hexadecanoate + H(+)</text>
        <dbReference type="Rhea" id="RHEA:40979"/>
        <dbReference type="ChEBI" id="CHEBI:7896"/>
        <dbReference type="ChEBI" id="CHEBI:15377"/>
        <dbReference type="ChEBI" id="CHEBI:15378"/>
        <dbReference type="ChEBI" id="CHEBI:75585"/>
        <dbReference type="ChEBI" id="CHEBI:75688"/>
    </reaction>
    <physiologicalReaction direction="left-to-right" evidence="22">
        <dbReference type="Rhea" id="RHEA:40980"/>
    </physiologicalReaction>
</comment>
<evidence type="ECO:0000256" key="40">
    <source>
        <dbReference type="ARBA" id="ARBA00049363"/>
    </source>
</evidence>
<dbReference type="Gene3D" id="3.40.50.1110">
    <property type="entry name" value="SGNH hydrolase"/>
    <property type="match status" value="1"/>
</dbReference>
<evidence type="ECO:0000256" key="26">
    <source>
        <dbReference type="ARBA" id="ARBA00048015"/>
    </source>
</evidence>
<comment type="catalytic activity">
    <reaction evidence="25">
        <text>2,3-di-(9Z)-octadecenoyl-sn-glycerol + H2O = 3-(9Z-octadecenoyl)-sn-glycerol + (9Z)-octadecenoate + H(+)</text>
        <dbReference type="Rhea" id="RHEA:42604"/>
        <dbReference type="ChEBI" id="CHEBI:15377"/>
        <dbReference type="ChEBI" id="CHEBI:15378"/>
        <dbReference type="ChEBI" id="CHEBI:30823"/>
        <dbReference type="ChEBI" id="CHEBI:75824"/>
        <dbReference type="ChEBI" id="CHEBI:75938"/>
    </reaction>
    <physiologicalReaction direction="left-to-right" evidence="25">
        <dbReference type="Rhea" id="RHEA:42605"/>
    </physiologicalReaction>
</comment>
<evidence type="ECO:0000256" key="41">
    <source>
        <dbReference type="ARBA" id="ARBA00049372"/>
    </source>
</evidence>
<gene>
    <name evidence="44" type="ORF">PVAND_010323</name>
</gene>
<organism evidence="44 45">
    <name type="scientific">Polypedilum vanderplanki</name>
    <name type="common">Sleeping chironomid midge</name>
    <dbReference type="NCBI Taxonomy" id="319348"/>
    <lineage>
        <taxon>Eukaryota</taxon>
        <taxon>Metazoa</taxon>
        <taxon>Ecdysozoa</taxon>
        <taxon>Arthropoda</taxon>
        <taxon>Hexapoda</taxon>
        <taxon>Insecta</taxon>
        <taxon>Pterygota</taxon>
        <taxon>Neoptera</taxon>
        <taxon>Endopterygota</taxon>
        <taxon>Diptera</taxon>
        <taxon>Nematocera</taxon>
        <taxon>Chironomoidea</taxon>
        <taxon>Chironomidae</taxon>
        <taxon>Chironominae</taxon>
        <taxon>Polypedilum</taxon>
        <taxon>Polypedilum</taxon>
    </lineage>
</organism>
<proteinExistence type="inferred from homology"/>
<dbReference type="InterPro" id="IPR036514">
    <property type="entry name" value="SGNH_hydro_sf"/>
</dbReference>
<keyword evidence="45" id="KW-1185">Reference proteome</keyword>
<dbReference type="GO" id="GO:0004806">
    <property type="term" value="F:triacylglycerol lipase activity"/>
    <property type="evidence" value="ECO:0007669"/>
    <property type="project" value="UniProtKB-EC"/>
</dbReference>
<comment type="similarity">
    <text evidence="2">Belongs to the 'GDSL' lipolytic enzyme family. Phospholipase B1 subfamily.</text>
</comment>
<evidence type="ECO:0000256" key="8">
    <source>
        <dbReference type="ARBA" id="ARBA00022801"/>
    </source>
</evidence>
<dbReference type="CDD" id="cd01824">
    <property type="entry name" value="Phospholipase_B_like"/>
    <property type="match status" value="1"/>
</dbReference>
<dbReference type="SUPFAM" id="SSF52266">
    <property type="entry name" value="SGNH hydrolase"/>
    <property type="match status" value="1"/>
</dbReference>
<dbReference type="PANTHER" id="PTHR21325:SF31">
    <property type="entry name" value="GH22081P-RELATED"/>
    <property type="match status" value="1"/>
</dbReference>
<evidence type="ECO:0000256" key="29">
    <source>
        <dbReference type="ARBA" id="ARBA00048227"/>
    </source>
</evidence>
<dbReference type="InterPro" id="IPR001087">
    <property type="entry name" value="GDSL"/>
</dbReference>
<dbReference type="GO" id="GO:0006644">
    <property type="term" value="P:phospholipid metabolic process"/>
    <property type="evidence" value="ECO:0007669"/>
    <property type="project" value="TreeGrafter"/>
</dbReference>
<comment type="catalytic activity">
    <reaction evidence="34">
        <text>1-hexadecanoyl-2-(9Z-octadecenoyl)-sn-glycero-3-phosphoethanolamine + H2O = 1-hexadecanoyl-sn-glycero-3-phosphoethanolamine + (9Z)-octadecenoate + H(+)</text>
        <dbReference type="Rhea" id="RHEA:40911"/>
        <dbReference type="ChEBI" id="CHEBI:15377"/>
        <dbReference type="ChEBI" id="CHEBI:15378"/>
        <dbReference type="ChEBI" id="CHEBI:30823"/>
        <dbReference type="ChEBI" id="CHEBI:73004"/>
        <dbReference type="ChEBI" id="CHEBI:73007"/>
    </reaction>
    <physiologicalReaction direction="left-to-right" evidence="34">
        <dbReference type="Rhea" id="RHEA:40912"/>
    </physiologicalReaction>
</comment>
<comment type="catalytic activity">
    <reaction evidence="29">
        <text>1,2-dihexadecanoyl-sn-glycero-3-phosphocholine + H2O = 1-hexadecanoyl-sn-glycero-3-phosphocholine + hexadecanoate + H(+)</text>
        <dbReference type="Rhea" id="RHEA:41223"/>
        <dbReference type="ChEBI" id="CHEBI:7896"/>
        <dbReference type="ChEBI" id="CHEBI:15377"/>
        <dbReference type="ChEBI" id="CHEBI:15378"/>
        <dbReference type="ChEBI" id="CHEBI:72998"/>
        <dbReference type="ChEBI" id="CHEBI:72999"/>
    </reaction>
    <physiologicalReaction direction="left-to-right" evidence="29">
        <dbReference type="Rhea" id="RHEA:41224"/>
    </physiologicalReaction>
</comment>
<evidence type="ECO:0000256" key="33">
    <source>
        <dbReference type="ARBA" id="ARBA00048454"/>
    </source>
</evidence>
<evidence type="ECO:0000256" key="19">
    <source>
        <dbReference type="ARBA" id="ARBA00033022"/>
    </source>
</evidence>
<comment type="catalytic activity">
    <reaction evidence="37">
        <text>1,3-dihexadecanoyl-2-(9Z-octadecenoyl)glycerol + H2O = 1,3-dihexadecanoylglycerol + (9Z)-octadecenoate + H(+)</text>
        <dbReference type="Rhea" id="RHEA:40983"/>
        <dbReference type="ChEBI" id="CHEBI:15377"/>
        <dbReference type="ChEBI" id="CHEBI:15378"/>
        <dbReference type="ChEBI" id="CHEBI:30823"/>
        <dbReference type="ChEBI" id="CHEBI:75688"/>
        <dbReference type="ChEBI" id="CHEBI:77619"/>
    </reaction>
    <physiologicalReaction direction="left-to-right" evidence="37">
        <dbReference type="Rhea" id="RHEA:40984"/>
    </physiologicalReaction>
</comment>
<evidence type="ECO:0000256" key="43">
    <source>
        <dbReference type="SAM" id="SignalP"/>
    </source>
</evidence>
<protein>
    <recommendedName>
        <fullName evidence="3">Phospholipase B1, membrane-associated</fullName>
    </recommendedName>
    <alternativeName>
        <fullName evidence="16">Lysophospholipase</fullName>
    </alternativeName>
    <alternativeName>
        <fullName evidence="17">Phospholipase A2</fullName>
    </alternativeName>
    <alternativeName>
        <fullName evidence="19">Phospholipase B/lipase</fullName>
    </alternativeName>
    <alternativeName>
        <fullName evidence="18">Triacylglycerol lipase</fullName>
    </alternativeName>
</protein>
<evidence type="ECO:0000256" key="22">
    <source>
        <dbReference type="ARBA" id="ARBA00047363"/>
    </source>
</evidence>
<evidence type="ECO:0000256" key="17">
    <source>
        <dbReference type="ARBA" id="ARBA00031182"/>
    </source>
</evidence>
<dbReference type="InterPro" id="IPR038885">
    <property type="entry name" value="PLB1"/>
</dbReference>
<keyword evidence="9" id="KW-1133">Transmembrane helix</keyword>
<dbReference type="OrthoDB" id="10265800at2759"/>
<evidence type="ECO:0000256" key="11">
    <source>
        <dbReference type="ARBA" id="ARBA00023136"/>
    </source>
</evidence>
<evidence type="ECO:0000256" key="15">
    <source>
        <dbReference type="ARBA" id="ARBA00023422"/>
    </source>
</evidence>
<evidence type="ECO:0000256" key="21">
    <source>
        <dbReference type="ARBA" id="ARBA00047324"/>
    </source>
</evidence>
<comment type="catalytic activity">
    <reaction evidence="27">
        <text>a 1-O-alkyl-2-acyl-sn-glycero-3-phosphocholine + H2O = a 1-O-alkyl-sn-glycero-3-phosphocholine + a fatty acid + H(+)</text>
        <dbReference type="Rhea" id="RHEA:36231"/>
        <dbReference type="ChEBI" id="CHEBI:15377"/>
        <dbReference type="ChEBI" id="CHEBI:15378"/>
        <dbReference type="ChEBI" id="CHEBI:28868"/>
        <dbReference type="ChEBI" id="CHEBI:30909"/>
        <dbReference type="ChEBI" id="CHEBI:36702"/>
        <dbReference type="EC" id="3.1.1.4"/>
    </reaction>
    <physiologicalReaction direction="left-to-right" evidence="27">
        <dbReference type="Rhea" id="RHEA:36232"/>
    </physiologicalReaction>
</comment>
<comment type="catalytic activity">
    <reaction evidence="14">
        <text>1-hexadecanoyl-2-(9Z,12Z-octadecadienoyl)-sn-glycero-3-phosphocholine + H2O = (9Z,12Z)-octadecadienoate + 1-hexadecanoyl-sn-glycero-3-phosphocholine + H(+)</text>
        <dbReference type="Rhea" id="RHEA:40811"/>
        <dbReference type="ChEBI" id="CHEBI:15377"/>
        <dbReference type="ChEBI" id="CHEBI:15378"/>
        <dbReference type="ChEBI" id="CHEBI:30245"/>
        <dbReference type="ChEBI" id="CHEBI:72998"/>
        <dbReference type="ChEBI" id="CHEBI:73002"/>
    </reaction>
    <physiologicalReaction direction="left-to-right" evidence="14">
        <dbReference type="Rhea" id="RHEA:40812"/>
    </physiologicalReaction>
</comment>
<keyword evidence="8" id="KW-0378">Hydrolase</keyword>
<dbReference type="FunFam" id="3.40.50.1110:FF:000005">
    <property type="entry name" value="Phospholipase B1"/>
    <property type="match status" value="1"/>
</dbReference>
<comment type="catalytic activity">
    <reaction evidence="26">
        <text>1-hexadecanoyl-2-(9Z-octadecenoyl)-sn-glycero-3-phospho-(1'-sn-glycerol) + H2O = 1-hexadecanoyl-sn-glycero-3-phospho-(1'-sn-glycerol) + (9Z)-octadecenoate + H(+)</text>
        <dbReference type="Rhea" id="RHEA:40919"/>
        <dbReference type="ChEBI" id="CHEBI:15377"/>
        <dbReference type="ChEBI" id="CHEBI:15378"/>
        <dbReference type="ChEBI" id="CHEBI:30823"/>
        <dbReference type="ChEBI" id="CHEBI:72841"/>
        <dbReference type="ChEBI" id="CHEBI:75158"/>
    </reaction>
    <physiologicalReaction direction="left-to-right" evidence="26">
        <dbReference type="Rhea" id="RHEA:40920"/>
    </physiologicalReaction>
</comment>
<evidence type="ECO:0000256" key="1">
    <source>
        <dbReference type="ARBA" id="ARBA00004247"/>
    </source>
</evidence>
<dbReference type="GO" id="GO:0016324">
    <property type="term" value="C:apical plasma membrane"/>
    <property type="evidence" value="ECO:0007669"/>
    <property type="project" value="UniProtKB-SubCell"/>
</dbReference>